<dbReference type="CDD" id="cd15904">
    <property type="entry name" value="TSPO_MBR"/>
    <property type="match status" value="1"/>
</dbReference>
<feature type="compositionally biased region" description="Basic residues" evidence="6">
    <location>
        <begin position="9"/>
        <end position="21"/>
    </location>
</feature>
<evidence type="ECO:0000256" key="3">
    <source>
        <dbReference type="ARBA" id="ARBA00022692"/>
    </source>
</evidence>
<keyword evidence="3 7" id="KW-0812">Transmembrane</keyword>
<dbReference type="PANTHER" id="PTHR10057:SF0">
    <property type="entry name" value="TRANSLOCATOR PROTEIN"/>
    <property type="match status" value="1"/>
</dbReference>
<dbReference type="GO" id="GO:0016020">
    <property type="term" value="C:membrane"/>
    <property type="evidence" value="ECO:0007669"/>
    <property type="project" value="UniProtKB-SubCell"/>
</dbReference>
<proteinExistence type="inferred from homology"/>
<dbReference type="RefSeq" id="WP_142418870.1">
    <property type="nucleotide sequence ID" value="NZ_CAXSLY010000020.1"/>
</dbReference>
<keyword evidence="4 7" id="KW-1133">Transmembrane helix</keyword>
<keyword evidence="5 7" id="KW-0472">Membrane</keyword>
<dbReference type="InterPro" id="IPR038330">
    <property type="entry name" value="TspO/MBR-related_sf"/>
</dbReference>
<evidence type="ECO:0000256" key="2">
    <source>
        <dbReference type="ARBA" id="ARBA00007524"/>
    </source>
</evidence>
<feature type="transmembrane region" description="Helical" evidence="7">
    <location>
        <begin position="148"/>
        <end position="167"/>
    </location>
</feature>
<feature type="transmembrane region" description="Helical" evidence="7">
    <location>
        <begin position="174"/>
        <end position="197"/>
    </location>
</feature>
<evidence type="ECO:0000256" key="1">
    <source>
        <dbReference type="ARBA" id="ARBA00004141"/>
    </source>
</evidence>
<dbReference type="FunFam" id="1.20.1260.100:FF:000001">
    <property type="entry name" value="translocator protein 2"/>
    <property type="match status" value="1"/>
</dbReference>
<dbReference type="InterPro" id="IPR004307">
    <property type="entry name" value="TspO_MBR"/>
</dbReference>
<name>A0A9X4B487_9CLOT</name>
<reference evidence="8" key="1">
    <citation type="submission" date="2022-05" db="EMBL/GenBank/DDBJ databases">
        <title>Draft genome sequence of Clostridium tertium strain CP3 isolated from Peru.</title>
        <authorList>
            <person name="Hurtado R."/>
            <person name="Lima L."/>
            <person name="Sousa T."/>
            <person name="Jaiswal A.K."/>
            <person name="Tiwari S."/>
            <person name="Maturrano L."/>
            <person name="Brenig B."/>
            <person name="Azevedo V."/>
        </authorList>
    </citation>
    <scope>NUCLEOTIDE SEQUENCE</scope>
    <source>
        <strain evidence="8">CP3</strain>
    </source>
</reference>
<dbReference type="Gene3D" id="1.20.1260.100">
    <property type="entry name" value="TspO/MBR protein"/>
    <property type="match status" value="1"/>
</dbReference>
<sequence length="200" mass="23883">MKNKENKLNKKKFNKKDIKKPKKIRHKKIPKKHKSLNIFKVNGKFKLIPLITNILIPVVSGFIVGYLNKNSIATYETLKKPFFNPPAIVFPIVWNILYILMGIAAYRIYMRNKQGIDDKGAYFFYLVQLIFNLMWSFIFFTFRLYAISFFWIIILFVLVIITFIKFIRVDKISAFLITPYMLWLIFAGVLNYFIWLLNEM</sequence>
<evidence type="ECO:0000256" key="7">
    <source>
        <dbReference type="SAM" id="Phobius"/>
    </source>
</evidence>
<comment type="similarity">
    <text evidence="2">Belongs to the TspO/BZRP family.</text>
</comment>
<dbReference type="Pfam" id="PF03073">
    <property type="entry name" value="TspO_MBR"/>
    <property type="match status" value="1"/>
</dbReference>
<feature type="transmembrane region" description="Helical" evidence="7">
    <location>
        <begin position="47"/>
        <end position="67"/>
    </location>
</feature>
<organism evidence="8 9">
    <name type="scientific">Clostridium tertium</name>
    <dbReference type="NCBI Taxonomy" id="1559"/>
    <lineage>
        <taxon>Bacteria</taxon>
        <taxon>Bacillati</taxon>
        <taxon>Bacillota</taxon>
        <taxon>Clostridia</taxon>
        <taxon>Eubacteriales</taxon>
        <taxon>Clostridiaceae</taxon>
        <taxon>Clostridium</taxon>
    </lineage>
</organism>
<dbReference type="AlphaFoldDB" id="A0A9X4B487"/>
<evidence type="ECO:0000256" key="4">
    <source>
        <dbReference type="ARBA" id="ARBA00022989"/>
    </source>
</evidence>
<feature type="transmembrane region" description="Helical" evidence="7">
    <location>
        <begin position="87"/>
        <end position="109"/>
    </location>
</feature>
<evidence type="ECO:0000256" key="6">
    <source>
        <dbReference type="SAM" id="MobiDB-lite"/>
    </source>
</evidence>
<comment type="subcellular location">
    <subcellularLocation>
        <location evidence="1">Membrane</location>
        <topology evidence="1">Multi-pass membrane protein</topology>
    </subcellularLocation>
</comment>
<evidence type="ECO:0000256" key="5">
    <source>
        <dbReference type="ARBA" id="ARBA00023136"/>
    </source>
</evidence>
<feature type="transmembrane region" description="Helical" evidence="7">
    <location>
        <begin position="121"/>
        <end position="142"/>
    </location>
</feature>
<dbReference type="GO" id="GO:0033013">
    <property type="term" value="P:tetrapyrrole metabolic process"/>
    <property type="evidence" value="ECO:0007669"/>
    <property type="project" value="UniProtKB-ARBA"/>
</dbReference>
<comment type="caution">
    <text evidence="8">The sequence shown here is derived from an EMBL/GenBank/DDBJ whole genome shotgun (WGS) entry which is preliminary data.</text>
</comment>
<keyword evidence="9" id="KW-1185">Reference proteome</keyword>
<evidence type="ECO:0000313" key="9">
    <source>
        <dbReference type="Proteomes" id="UP001141183"/>
    </source>
</evidence>
<dbReference type="Proteomes" id="UP001141183">
    <property type="component" value="Unassembled WGS sequence"/>
</dbReference>
<dbReference type="PANTHER" id="PTHR10057">
    <property type="entry name" value="PERIPHERAL-TYPE BENZODIAZEPINE RECEPTOR"/>
    <property type="match status" value="1"/>
</dbReference>
<accession>A0A9X4B487</accession>
<evidence type="ECO:0000313" key="8">
    <source>
        <dbReference type="EMBL" id="MDC4241988.1"/>
    </source>
</evidence>
<dbReference type="EMBL" id="JAMRYU010000022">
    <property type="protein sequence ID" value="MDC4241988.1"/>
    <property type="molecule type" value="Genomic_DNA"/>
</dbReference>
<feature type="region of interest" description="Disordered" evidence="6">
    <location>
        <begin position="1"/>
        <end position="21"/>
    </location>
</feature>
<gene>
    <name evidence="8" type="ORF">NE398_17780</name>
</gene>
<protein>
    <submittedName>
        <fullName evidence="8">Tryptophan-rich sensory protein</fullName>
    </submittedName>
</protein>